<dbReference type="PROSITE" id="PS51891">
    <property type="entry name" value="CENP_V_GFA"/>
    <property type="match status" value="1"/>
</dbReference>
<evidence type="ECO:0000256" key="1">
    <source>
        <dbReference type="ARBA" id="ARBA00005495"/>
    </source>
</evidence>
<dbReference type="Proteomes" id="UP000092840">
    <property type="component" value="Unassembled WGS sequence"/>
</dbReference>
<dbReference type="Gene3D" id="3.90.1590.10">
    <property type="entry name" value="glutathione-dependent formaldehyde- activating enzyme (gfa)"/>
    <property type="match status" value="1"/>
</dbReference>
<keyword evidence="3" id="KW-0862">Zinc</keyword>
<proteinExistence type="inferred from homology"/>
<dbReference type="Proteomes" id="UP000092871">
    <property type="component" value="Unassembled WGS sequence"/>
</dbReference>
<dbReference type="EC" id="4.4.1.22" evidence="6 7"/>
<comment type="similarity">
    <text evidence="1">Belongs to the Gfa family.</text>
</comment>
<dbReference type="EMBL" id="FLRB01000030">
    <property type="protein sequence ID" value="SBT22719.1"/>
    <property type="molecule type" value="Genomic_DNA"/>
</dbReference>
<dbReference type="InterPro" id="IPR006913">
    <property type="entry name" value="CENP-V/GFA"/>
</dbReference>
<keyword evidence="4 6" id="KW-0456">Lyase</keyword>
<name>A0A1C3JVG4_9GAMM</name>
<evidence type="ECO:0000313" key="7">
    <source>
        <dbReference type="EMBL" id="SBT22719.1"/>
    </source>
</evidence>
<evidence type="ECO:0000256" key="3">
    <source>
        <dbReference type="ARBA" id="ARBA00022833"/>
    </source>
</evidence>
<dbReference type="GO" id="GO:0051907">
    <property type="term" value="F:S-(hydroxymethyl)glutathione synthase activity"/>
    <property type="evidence" value="ECO:0007669"/>
    <property type="project" value="UniProtKB-EC"/>
</dbReference>
<keyword evidence="8" id="KW-1185">Reference proteome</keyword>
<dbReference type="EMBL" id="FLRA01000026">
    <property type="protein sequence ID" value="SBT19127.1"/>
    <property type="molecule type" value="Genomic_DNA"/>
</dbReference>
<evidence type="ECO:0000259" key="5">
    <source>
        <dbReference type="PROSITE" id="PS51891"/>
    </source>
</evidence>
<organism evidence="6 9">
    <name type="scientific">Marinomonas gallaica</name>
    <dbReference type="NCBI Taxonomy" id="1806667"/>
    <lineage>
        <taxon>Bacteria</taxon>
        <taxon>Pseudomonadati</taxon>
        <taxon>Pseudomonadota</taxon>
        <taxon>Gammaproteobacteria</taxon>
        <taxon>Oceanospirillales</taxon>
        <taxon>Oceanospirillaceae</taxon>
        <taxon>Marinomonas</taxon>
    </lineage>
</organism>
<dbReference type="OrthoDB" id="9786619at2"/>
<dbReference type="InterPro" id="IPR011057">
    <property type="entry name" value="Mss4-like_sf"/>
</dbReference>
<evidence type="ECO:0000256" key="2">
    <source>
        <dbReference type="ARBA" id="ARBA00022723"/>
    </source>
</evidence>
<reference evidence="6 9" key="2">
    <citation type="submission" date="2016-06" db="EMBL/GenBank/DDBJ databases">
        <authorList>
            <person name="Kjaerup R.B."/>
            <person name="Dalgaard T.S."/>
            <person name="Juul-Madsen H.R."/>
        </authorList>
    </citation>
    <scope>NUCLEOTIDE SEQUENCE [LARGE SCALE GENOMIC DNA]</scope>
    <source>
        <strain evidence="6 9">CECT 5115</strain>
    </source>
</reference>
<sequence length="133" mass="14642">MSLKGSCLCGGIGYEIDGDLSPAMFCHCSKCRKSNGSAFALNSPVKASDFKLLSGEHLLRSYASSEDAKRFFCETCGSPIYSKRMSMPEILRLRVGTLDDDIAIEKVSHIFVASKAAWDDIHDDLPQFAERPE</sequence>
<gene>
    <name evidence="6" type="ORF">MGA5115_03288</name>
    <name evidence="7" type="ORF">MGA5116_03344</name>
</gene>
<dbReference type="RefSeq" id="WP_067038382.1">
    <property type="nucleotide sequence ID" value="NZ_FLRA01000026.1"/>
</dbReference>
<dbReference type="Pfam" id="PF04828">
    <property type="entry name" value="GFA"/>
    <property type="match status" value="1"/>
</dbReference>
<reference evidence="7 8" key="1">
    <citation type="submission" date="2016-06" db="EMBL/GenBank/DDBJ databases">
        <authorList>
            <person name="Rodrigo-Torres L."/>
            <person name="Arahal D.R."/>
        </authorList>
    </citation>
    <scope>NUCLEOTIDE SEQUENCE [LARGE SCALE GENOMIC DNA]</scope>
    <source>
        <strain evidence="7 8">CECT 5116</strain>
    </source>
</reference>
<evidence type="ECO:0000313" key="6">
    <source>
        <dbReference type="EMBL" id="SBT19127.1"/>
    </source>
</evidence>
<dbReference type="PANTHER" id="PTHR33337">
    <property type="entry name" value="GFA DOMAIN-CONTAINING PROTEIN"/>
    <property type="match status" value="1"/>
</dbReference>
<dbReference type="GO" id="GO:0046872">
    <property type="term" value="F:metal ion binding"/>
    <property type="evidence" value="ECO:0007669"/>
    <property type="project" value="UniProtKB-KW"/>
</dbReference>
<evidence type="ECO:0000313" key="9">
    <source>
        <dbReference type="Proteomes" id="UP000092871"/>
    </source>
</evidence>
<protein>
    <submittedName>
        <fullName evidence="6 7">Glutathione-dependent formaldehyde-activating enzyme</fullName>
        <ecNumber evidence="6 7">4.4.1.22</ecNumber>
    </submittedName>
</protein>
<dbReference type="AlphaFoldDB" id="A0A1C3JVG4"/>
<dbReference type="SUPFAM" id="SSF51316">
    <property type="entry name" value="Mss4-like"/>
    <property type="match status" value="1"/>
</dbReference>
<accession>A0A1C3JVG4</accession>
<dbReference type="PANTHER" id="PTHR33337:SF40">
    <property type="entry name" value="CENP-V_GFA DOMAIN-CONTAINING PROTEIN-RELATED"/>
    <property type="match status" value="1"/>
</dbReference>
<keyword evidence="2" id="KW-0479">Metal-binding</keyword>
<evidence type="ECO:0000313" key="8">
    <source>
        <dbReference type="Proteomes" id="UP000092840"/>
    </source>
</evidence>
<feature type="domain" description="CENP-V/GFA" evidence="5">
    <location>
        <begin position="3"/>
        <end position="119"/>
    </location>
</feature>
<evidence type="ECO:0000256" key="4">
    <source>
        <dbReference type="ARBA" id="ARBA00023239"/>
    </source>
</evidence>